<evidence type="ECO:0000313" key="13">
    <source>
        <dbReference type="Proteomes" id="UP000198287"/>
    </source>
</evidence>
<feature type="binding site" evidence="8">
    <location>
        <position position="695"/>
    </location>
    <ligand>
        <name>Na(+)</name>
        <dbReference type="ChEBI" id="CHEBI:29101"/>
        <label>1</label>
    </ligand>
</feature>
<feature type="compositionally biased region" description="Polar residues" evidence="10">
    <location>
        <begin position="1083"/>
        <end position="1106"/>
    </location>
</feature>
<feature type="transmembrane region" description="Helical" evidence="11">
    <location>
        <begin position="813"/>
        <end position="832"/>
    </location>
</feature>
<dbReference type="GO" id="GO:0089718">
    <property type="term" value="P:amino acid import across plasma membrane"/>
    <property type="evidence" value="ECO:0007669"/>
    <property type="project" value="TreeGrafter"/>
</dbReference>
<dbReference type="PANTHER" id="PTHR11616:SF241">
    <property type="entry name" value="SODIUM- AND CHLORIDE-DEPENDENT GLYCINE TRANSPORTER 2"/>
    <property type="match status" value="1"/>
</dbReference>
<evidence type="ECO:0000313" key="12">
    <source>
        <dbReference type="EMBL" id="OXA43834.1"/>
    </source>
</evidence>
<feature type="transmembrane region" description="Helical" evidence="11">
    <location>
        <begin position="528"/>
        <end position="549"/>
    </location>
</feature>
<dbReference type="OMA" id="VEMWHAT"/>
<feature type="transmembrane region" description="Helical" evidence="11">
    <location>
        <begin position="496"/>
        <end position="516"/>
    </location>
</feature>
<evidence type="ECO:0000256" key="4">
    <source>
        <dbReference type="ARBA" id="ARBA00022692"/>
    </source>
</evidence>
<dbReference type="PROSITE" id="PS50267">
    <property type="entry name" value="NA_NEUROTRAN_SYMP_3"/>
    <property type="match status" value="1"/>
</dbReference>
<keyword evidence="3" id="KW-0813">Transport</keyword>
<keyword evidence="7 11" id="KW-0472">Membrane</keyword>
<dbReference type="EMBL" id="LNIX01000021">
    <property type="protein sequence ID" value="OXA43834.1"/>
    <property type="molecule type" value="Genomic_DNA"/>
</dbReference>
<feature type="transmembrane region" description="Helical" evidence="11">
    <location>
        <begin position="764"/>
        <end position="788"/>
    </location>
</feature>
<dbReference type="Proteomes" id="UP000198287">
    <property type="component" value="Unassembled WGS sequence"/>
</dbReference>
<proteinExistence type="inferred from homology"/>
<protein>
    <submittedName>
        <fullName evidence="12">Sodium-and chloride-dependent GABA transporter ine</fullName>
    </submittedName>
</protein>
<feature type="transmembrane region" description="Helical" evidence="11">
    <location>
        <begin position="690"/>
        <end position="709"/>
    </location>
</feature>
<evidence type="ECO:0000256" key="5">
    <source>
        <dbReference type="ARBA" id="ARBA00022847"/>
    </source>
</evidence>
<feature type="compositionally biased region" description="Low complexity" evidence="10">
    <location>
        <begin position="20"/>
        <end position="35"/>
    </location>
</feature>
<dbReference type="GO" id="GO:0005283">
    <property type="term" value="F:amino acid:sodium symporter activity"/>
    <property type="evidence" value="ECO:0007669"/>
    <property type="project" value="TreeGrafter"/>
</dbReference>
<evidence type="ECO:0000256" key="10">
    <source>
        <dbReference type="SAM" id="MobiDB-lite"/>
    </source>
</evidence>
<feature type="region of interest" description="Disordered" evidence="10">
    <location>
        <begin position="1055"/>
        <end position="1113"/>
    </location>
</feature>
<feature type="transmembrane region" description="Helical" evidence="11">
    <location>
        <begin position="340"/>
        <end position="365"/>
    </location>
</feature>
<keyword evidence="8" id="KW-0479">Metal-binding</keyword>
<dbReference type="GO" id="GO:0005886">
    <property type="term" value="C:plasma membrane"/>
    <property type="evidence" value="ECO:0007669"/>
    <property type="project" value="TreeGrafter"/>
</dbReference>
<evidence type="ECO:0000256" key="6">
    <source>
        <dbReference type="ARBA" id="ARBA00022989"/>
    </source>
</evidence>
<dbReference type="InterPro" id="IPR000175">
    <property type="entry name" value="Na/ntran_symport"/>
</dbReference>
<keyword evidence="5" id="KW-0769">Symport</keyword>
<comment type="similarity">
    <text evidence="2">Belongs to the sodium:neurotransmitter symporter (SNF) (TC 2.A.22) family.</text>
</comment>
<feature type="region of interest" description="Disordered" evidence="10">
    <location>
        <begin position="1"/>
        <end position="100"/>
    </location>
</feature>
<feature type="transmembrane region" description="Helical" evidence="11">
    <location>
        <begin position="608"/>
        <end position="628"/>
    </location>
</feature>
<feature type="compositionally biased region" description="Polar residues" evidence="10">
    <location>
        <begin position="1314"/>
        <end position="1339"/>
    </location>
</feature>
<feature type="transmembrane region" description="Helical" evidence="11">
    <location>
        <begin position="570"/>
        <end position="588"/>
    </location>
</feature>
<feature type="region of interest" description="Disordered" evidence="10">
    <location>
        <begin position="1309"/>
        <end position="1339"/>
    </location>
</feature>
<dbReference type="PANTHER" id="PTHR11616">
    <property type="entry name" value="SODIUM/CHLORIDE DEPENDENT TRANSPORTER"/>
    <property type="match status" value="1"/>
</dbReference>
<keyword evidence="6 11" id="KW-1133">Transmembrane helix</keyword>
<evidence type="ECO:0000256" key="11">
    <source>
        <dbReference type="SAM" id="Phobius"/>
    </source>
</evidence>
<evidence type="ECO:0000256" key="2">
    <source>
        <dbReference type="ARBA" id="ARBA00006459"/>
    </source>
</evidence>
<evidence type="ECO:0000256" key="8">
    <source>
        <dbReference type="PIRSR" id="PIRSR600175-1"/>
    </source>
</evidence>
<feature type="binding site" evidence="8">
    <location>
        <position position="331"/>
    </location>
    <ligand>
        <name>Na(+)</name>
        <dbReference type="ChEBI" id="CHEBI:29101"/>
        <label>1</label>
    </ligand>
</feature>
<comment type="caution">
    <text evidence="12">The sequence shown here is derived from an EMBL/GenBank/DDBJ whole genome shotgun (WGS) entry which is preliminary data.</text>
</comment>
<dbReference type="SUPFAM" id="SSF161070">
    <property type="entry name" value="SNF-like"/>
    <property type="match status" value="1"/>
</dbReference>
<feature type="transmembrane region" description="Helical" evidence="11">
    <location>
        <begin position="852"/>
        <end position="874"/>
    </location>
</feature>
<dbReference type="InterPro" id="IPR037272">
    <property type="entry name" value="SNS_sf"/>
</dbReference>
<feature type="disulfide bond" evidence="9">
    <location>
        <begin position="427"/>
        <end position="437"/>
    </location>
</feature>
<gene>
    <name evidence="12" type="ORF">Fcan01_21430</name>
</gene>
<dbReference type="Pfam" id="PF00209">
    <property type="entry name" value="SNF"/>
    <property type="match status" value="1"/>
</dbReference>
<organism evidence="12 13">
    <name type="scientific">Folsomia candida</name>
    <name type="common">Springtail</name>
    <dbReference type="NCBI Taxonomy" id="158441"/>
    <lineage>
        <taxon>Eukaryota</taxon>
        <taxon>Metazoa</taxon>
        <taxon>Ecdysozoa</taxon>
        <taxon>Arthropoda</taxon>
        <taxon>Hexapoda</taxon>
        <taxon>Collembola</taxon>
        <taxon>Entomobryomorpha</taxon>
        <taxon>Isotomoidea</taxon>
        <taxon>Isotomidae</taxon>
        <taxon>Proisotominae</taxon>
        <taxon>Folsomia</taxon>
    </lineage>
</organism>
<evidence type="ECO:0000256" key="3">
    <source>
        <dbReference type="ARBA" id="ARBA00022448"/>
    </source>
</evidence>
<feature type="transmembrane region" description="Helical" evidence="11">
    <location>
        <begin position="663"/>
        <end position="684"/>
    </location>
</feature>
<feature type="transmembrane region" description="Helical" evidence="11">
    <location>
        <begin position="730"/>
        <end position="752"/>
    </location>
</feature>
<keyword evidence="4 11" id="KW-0812">Transmembrane</keyword>
<feature type="compositionally biased region" description="Basic and acidic residues" evidence="10">
    <location>
        <begin position="1"/>
        <end position="10"/>
    </location>
</feature>
<evidence type="ECO:0000256" key="1">
    <source>
        <dbReference type="ARBA" id="ARBA00004141"/>
    </source>
</evidence>
<evidence type="ECO:0000256" key="9">
    <source>
        <dbReference type="PIRSR" id="PIRSR600175-2"/>
    </source>
</evidence>
<name>A0A226DG45_FOLCA</name>
<feature type="compositionally biased region" description="Basic and acidic residues" evidence="10">
    <location>
        <begin position="56"/>
        <end position="70"/>
    </location>
</feature>
<dbReference type="GO" id="GO:0046872">
    <property type="term" value="F:metal ion binding"/>
    <property type="evidence" value="ECO:0007669"/>
    <property type="project" value="UniProtKB-KW"/>
</dbReference>
<dbReference type="OrthoDB" id="6581954at2759"/>
<sequence length="1498" mass="170643">MKRGAPKDEGSLSDGDDPGRSSPRSRSSRSSESSNPPTPPSSNSPSNSSFPSPRPNNEKRRGRSGVDRPQQRPSLPHRRRALSGEHHQTTNQPAKKGRRNILKQLGTFVKKMKKKVVRREEGVKRESLDSLTSIESYSSVALLRERLDDVGELASRYKVQGMMAKVRSAIGASDLMRELRLKREEYARKMEDLLVARRSNRMEQDHPYVALRKKIEAMALAEGASYSIECEILFTYVPVTRRAVNKAFSNRALVRDVGIPLYASDYDNERKKQARRRQFMFGLRKDDRYDFDAEQIDEYADDSKHHSDQTWASNKNETQLTILATVFSAANLIRFPQACYINGGIVFFFVYCLLIVTLIQPLVLFEMLIGQFSFKGEWGFSHLHKCARGFSYAILFVNMTFITLQSTMAGYTGLYAVGALLSSPGECDAVWGNLSRCVPYSVVESWSSKVVLTKRSAWLEQHFTTDRETLYNANVYLSTEMFYIYNWKSKTFKDPFHWRFVLAFFVILVCIVPSSIQTYLASAVSRLWIQLACFLPILLTFVLCHQYFFRGGRQIPAYFSKFKWERMSTLVFWCDAFEMAITTVGVGFGGLVRVSGRNDFKYHKLKRLSWLMSIAVMAFCLLSALVVFTELGILGRIMNTQEYIHIIAGGDLLVGLNMKIVQYSILILNYAGFGVSFVCLSGALLKIGPAWILASTFAWITLINVWPLIVSAQMGVSYLRHWIPIKNPKLLKLTSVAVGISLQLVVVSVYIIHADFAENDSYDLFGGSGAACVILAVEMGIAFVLCGFREFMTDIEIMLDTPMSFTFQVQMRYYAPYAIGIAYFVIAVSWFFNPPRYKRSVHGVQALSPSTFWIGFVLNAIPILILVVFGYWGFHSSKNKVVPINETSKIAEKRKGVKLFWNTQARWLGRRAAVSAVHTAAAPHLSIFSIYQHGELEHRLVQRDLKEAYWAHVELRDKLRTWYRSLKVRVKWITLLDKILANLPLKSIVNATRVVLRHKELQTASSELSFLRRLIHQSSVLDLGNGTQERMLGKEQVDQQVFLLDYLIDNTSLYSGTSSQSESLSSEDEDDSQSSDNAELSAVESTSELDNLVHSTSTMESGNTSVYRRVVGKPKKSDQEVRIARKEEEPFMVGFRVIILPHDDHFVTKRLPTPKPPIVHTTRNHLDRHFKADSLNQQIFELAIFTLKQRLWKTELSTLLRPSNRISLLQNINDEFYHFIEADKTCIVVLEDDYVANLRKDKWRWITPTLRRKPPLPDDDPPHEFTFNYEEVTVVELMRRDREQEKKDALFNEPSDILYHPSGQAFHPGAFSLNVPTRSTADTRRSSGSNSPTESSQLLDENKMLQVFGGHTGTGNVDRRKESDIHVPHLSWGRRKAKFQVPVVLIHERGRPMTKSSNKFVVRDLSLDEEGEAASLGGAHETEDSLFKHTPHSQGWDYLQTKSANRSIFLPPDNTRGIVDFSNLRNDHPNYWYYSDGKTLVVLKRSDDKVATESMGIN</sequence>
<evidence type="ECO:0000256" key="7">
    <source>
        <dbReference type="ARBA" id="ARBA00023136"/>
    </source>
</evidence>
<keyword evidence="8" id="KW-0915">Sodium</keyword>
<accession>A0A226DG45</accession>
<comment type="subcellular location">
    <subcellularLocation>
        <location evidence="1">Membrane</location>
        <topology evidence="1">Multi-pass membrane protein</topology>
    </subcellularLocation>
</comment>
<keyword evidence="9" id="KW-1015">Disulfide bond</keyword>
<reference evidence="12 13" key="1">
    <citation type="submission" date="2015-12" db="EMBL/GenBank/DDBJ databases">
        <title>The genome of Folsomia candida.</title>
        <authorList>
            <person name="Faddeeva A."/>
            <person name="Derks M.F."/>
            <person name="Anvar Y."/>
            <person name="Smit S."/>
            <person name="Van Straalen N."/>
            <person name="Roelofs D."/>
        </authorList>
    </citation>
    <scope>NUCLEOTIDE SEQUENCE [LARGE SCALE GENOMIC DNA]</scope>
    <source>
        <strain evidence="12 13">VU population</strain>
        <tissue evidence="12">Whole body</tissue>
    </source>
</reference>
<keyword evidence="13" id="KW-1185">Reference proteome</keyword>